<evidence type="ECO:0000256" key="14">
    <source>
        <dbReference type="SAM" id="MobiDB-lite"/>
    </source>
</evidence>
<feature type="binding site" description="axial binding residue" evidence="12">
    <location>
        <position position="371"/>
    </location>
    <ligand>
        <name>heme</name>
        <dbReference type="ChEBI" id="CHEBI:30413"/>
    </ligand>
    <ligandPart>
        <name>Fe</name>
        <dbReference type="ChEBI" id="CHEBI:18248"/>
    </ligandPart>
</feature>
<dbReference type="PANTHER" id="PTHR42821:SF1">
    <property type="entry name" value="CATALASE-B"/>
    <property type="match status" value="1"/>
</dbReference>
<dbReference type="GO" id="GO:0005829">
    <property type="term" value="C:cytosol"/>
    <property type="evidence" value="ECO:0007669"/>
    <property type="project" value="TreeGrafter"/>
</dbReference>
<dbReference type="FunFam" id="2.40.180.10:FF:000003">
    <property type="entry name" value="Catalase"/>
    <property type="match status" value="1"/>
</dbReference>
<dbReference type="EMBL" id="VTOX01000004">
    <property type="protein sequence ID" value="NKE67006.1"/>
    <property type="molecule type" value="Genomic_DNA"/>
</dbReference>
<keyword evidence="8 11" id="KW-0560">Oxidoreductase</keyword>
<dbReference type="Proteomes" id="UP000521868">
    <property type="component" value="Unassembled WGS sequence"/>
</dbReference>
<dbReference type="EC" id="1.11.1.6" evidence="4 11"/>
<gene>
    <name evidence="16" type="ORF">RAMLITH_14335</name>
</gene>
<name>A0A7X6DH02_9BURK</name>
<evidence type="ECO:0000313" key="17">
    <source>
        <dbReference type="Proteomes" id="UP000521868"/>
    </source>
</evidence>
<dbReference type="GO" id="GO:0004096">
    <property type="term" value="F:catalase activity"/>
    <property type="evidence" value="ECO:0007669"/>
    <property type="project" value="UniProtKB-UniRule"/>
</dbReference>
<sequence length="717" mass="78165">MPQSKQETQRKSKASEALAAKQKQLESFSQGPESLLTTNQGVVIPDNHNSLRAGARGPTLLEDFILREKLLHLGRERIPERVVNARGAGAHGYFELTRSLVEYTRADFLQEAGSRTPVFVRFSTASGARGSADTVRDVRGFAVKFYTREGNYDLVGSNVPVFFIQDAMKFPDLLHAWKPEPHHGMPQASSAHDTFWDFASLMPESSHMLMWLMSDRALPRSWRMMEGFGVHTFRFVNAKGASHFVKFHWRPKLGRHALLWDEAQKLAGRDPDFHRRDLWEAIAQGHFPEWELGLQVIDEAKAAALGFDLLDATKLVPEELVPVLTVGKLVLNRNPDNHFAEAEQVAFNPGHVVPGIDFSSDPLLQGRLVAYTDAQLGRLGGPNFHELPINRGVCPFHNFQRDGAHRMLLNKGQVSYEPNSLASGAESRVDGGQQGFQSVPDEFESPKVRRRSPSFDDHFSQASMFWNSQSAVEKDHIVAAFQYELSKVEVAAIRQRVVDNLAHVDAKLARKVAEPLGLSPDARAAAGRAGFRDVAARLPVEASPALSMEGNGNGIATRRVAVLVASGVEVGALRVVQQALQDAGATCRVVAANLGSVATASGQQLAVDHTFCTVSSVMFDAVLVPGGASAQVLAANGDAVHFVLEAYRHCKTIGVIGEGVQLLRTLGIGAGEGSPAVPGVVLGRNDPPSRAQLAQEFVAELARHRHWSRGNLEAVPA</sequence>
<evidence type="ECO:0000256" key="1">
    <source>
        <dbReference type="ARBA" id="ARBA00001971"/>
    </source>
</evidence>
<evidence type="ECO:0000256" key="5">
    <source>
        <dbReference type="ARBA" id="ARBA00022559"/>
    </source>
</evidence>
<dbReference type="RefSeq" id="WP_168108107.1">
    <property type="nucleotide sequence ID" value="NZ_VTOX01000004.1"/>
</dbReference>
<dbReference type="InterPro" id="IPR041399">
    <property type="entry name" value="Catalase_large_C"/>
</dbReference>
<evidence type="ECO:0000256" key="7">
    <source>
        <dbReference type="ARBA" id="ARBA00022723"/>
    </source>
</evidence>
<organism evidence="16 17">
    <name type="scientific">Ramlibacter lithotrophicus</name>
    <dbReference type="NCBI Taxonomy" id="2606681"/>
    <lineage>
        <taxon>Bacteria</taxon>
        <taxon>Pseudomonadati</taxon>
        <taxon>Pseudomonadota</taxon>
        <taxon>Betaproteobacteria</taxon>
        <taxon>Burkholderiales</taxon>
        <taxon>Comamonadaceae</taxon>
        <taxon>Ramlibacter</taxon>
    </lineage>
</organism>
<keyword evidence="5 11" id="KW-0575">Peroxidase</keyword>
<evidence type="ECO:0000256" key="13">
    <source>
        <dbReference type="PIRSR" id="PIRSR038927-3"/>
    </source>
</evidence>
<keyword evidence="7 11" id="KW-0479">Metal-binding</keyword>
<dbReference type="GO" id="GO:0020037">
    <property type="term" value="F:heme binding"/>
    <property type="evidence" value="ECO:0007669"/>
    <property type="project" value="UniProtKB-UniRule"/>
</dbReference>
<comment type="catalytic activity">
    <reaction evidence="11">
        <text>2 H2O2 = O2 + 2 H2O</text>
        <dbReference type="Rhea" id="RHEA:20309"/>
        <dbReference type="ChEBI" id="CHEBI:15377"/>
        <dbReference type="ChEBI" id="CHEBI:15379"/>
        <dbReference type="ChEBI" id="CHEBI:16240"/>
        <dbReference type="EC" id="1.11.1.6"/>
    </reaction>
</comment>
<protein>
    <recommendedName>
        <fullName evidence="4 11">Catalase</fullName>
        <ecNumber evidence="4 11">1.11.1.6</ecNumber>
    </recommendedName>
</protein>
<feature type="region of interest" description="Disordered" evidence="14">
    <location>
        <begin position="422"/>
        <end position="454"/>
    </location>
</feature>
<dbReference type="GO" id="GO:0046872">
    <property type="term" value="F:metal ion binding"/>
    <property type="evidence" value="ECO:0007669"/>
    <property type="project" value="UniProtKB-KW"/>
</dbReference>
<dbReference type="PRINTS" id="PR00067">
    <property type="entry name" value="CATALASE"/>
</dbReference>
<evidence type="ECO:0000256" key="4">
    <source>
        <dbReference type="ARBA" id="ARBA00012314"/>
    </source>
</evidence>
<dbReference type="SUPFAM" id="SSF52317">
    <property type="entry name" value="Class I glutamine amidotransferase-like"/>
    <property type="match status" value="1"/>
</dbReference>
<comment type="caution">
    <text evidence="16">The sequence shown here is derived from an EMBL/GenBank/DDBJ whole genome shotgun (WGS) entry which is preliminary data.</text>
</comment>
<dbReference type="SMART" id="SM01060">
    <property type="entry name" value="Catalase"/>
    <property type="match status" value="1"/>
</dbReference>
<evidence type="ECO:0000256" key="9">
    <source>
        <dbReference type="ARBA" id="ARBA00023004"/>
    </source>
</evidence>
<evidence type="ECO:0000259" key="15">
    <source>
        <dbReference type="SMART" id="SM01060"/>
    </source>
</evidence>
<evidence type="ECO:0000256" key="12">
    <source>
        <dbReference type="PIRSR" id="PIRSR038927-2"/>
    </source>
</evidence>
<feature type="binding site" evidence="13">
    <location>
        <position position="81"/>
    </location>
    <ligand>
        <name>heme</name>
        <dbReference type="ChEBI" id="CHEBI:30413"/>
    </ligand>
</feature>
<feature type="binding site" evidence="13">
    <location>
        <position position="378"/>
    </location>
    <ligand>
        <name>heme</name>
        <dbReference type="ChEBI" id="CHEBI:30413"/>
    </ligand>
</feature>
<proteinExistence type="inferred from homology"/>
<dbReference type="AlphaFoldDB" id="A0A7X6DH02"/>
<dbReference type="PROSITE" id="PS51402">
    <property type="entry name" value="CATALASE_3"/>
    <property type="match status" value="1"/>
</dbReference>
<accession>A0A7X6DH02</accession>
<evidence type="ECO:0000256" key="11">
    <source>
        <dbReference type="PIRNR" id="PIRNR038927"/>
    </source>
</evidence>
<dbReference type="GO" id="GO:0006979">
    <property type="term" value="P:response to oxidative stress"/>
    <property type="evidence" value="ECO:0007669"/>
    <property type="project" value="InterPro"/>
</dbReference>
<reference evidence="16 17" key="1">
    <citation type="journal article" date="2020" name="Nature">
        <title>Bacterial chemolithoautotrophy via manganese oxidation.</title>
        <authorList>
            <person name="Yu H."/>
            <person name="Leadbetter J.R."/>
        </authorList>
    </citation>
    <scope>NUCLEOTIDE SEQUENCE [LARGE SCALE GENOMIC DNA]</scope>
    <source>
        <strain evidence="16 17">RBP-1</strain>
    </source>
</reference>
<dbReference type="PANTHER" id="PTHR42821">
    <property type="entry name" value="CATALASE"/>
    <property type="match status" value="1"/>
</dbReference>
<keyword evidence="10 11" id="KW-0376">Hydrogen peroxide</keyword>
<dbReference type="GO" id="GO:0042744">
    <property type="term" value="P:hydrogen peroxide catabolic process"/>
    <property type="evidence" value="ECO:0007669"/>
    <property type="project" value="UniProtKB-UniRule"/>
</dbReference>
<dbReference type="InterPro" id="IPR010582">
    <property type="entry name" value="Catalase_immune_responsive"/>
</dbReference>
<dbReference type="CDD" id="cd03132">
    <property type="entry name" value="GATase1_catalase"/>
    <property type="match status" value="1"/>
</dbReference>
<dbReference type="Pfam" id="PF18011">
    <property type="entry name" value="Catalase_C"/>
    <property type="match status" value="1"/>
</dbReference>
<evidence type="ECO:0000256" key="10">
    <source>
        <dbReference type="ARBA" id="ARBA00023324"/>
    </source>
</evidence>
<feature type="binding site" evidence="13">
    <location>
        <position position="170"/>
    </location>
    <ligand>
        <name>heme</name>
        <dbReference type="ChEBI" id="CHEBI:30413"/>
    </ligand>
</feature>
<dbReference type="Pfam" id="PF06628">
    <property type="entry name" value="Catalase-rel"/>
    <property type="match status" value="1"/>
</dbReference>
<dbReference type="InterPro" id="IPR024712">
    <property type="entry name" value="Catalase_clade2"/>
</dbReference>
<feature type="binding site" evidence="13">
    <location>
        <position position="367"/>
    </location>
    <ligand>
        <name>heme</name>
        <dbReference type="ChEBI" id="CHEBI:30413"/>
    </ligand>
</feature>
<keyword evidence="6 11" id="KW-0349">Heme</keyword>
<dbReference type="PIRSF" id="PIRSF038927">
    <property type="entry name" value="Catalase_clade2"/>
    <property type="match status" value="1"/>
</dbReference>
<dbReference type="InterPro" id="IPR043156">
    <property type="entry name" value="Catalase_clade2_helical"/>
</dbReference>
<dbReference type="InterPro" id="IPR029062">
    <property type="entry name" value="Class_I_gatase-like"/>
</dbReference>
<keyword evidence="17" id="KW-1185">Reference proteome</keyword>
<dbReference type="Gene3D" id="1.20.1370.20">
    <property type="match status" value="1"/>
</dbReference>
<feature type="region of interest" description="Disordered" evidence="14">
    <location>
        <begin position="1"/>
        <end position="32"/>
    </location>
</feature>
<keyword evidence="9 11" id="KW-0408">Iron</keyword>
<feature type="domain" description="Catalase core" evidence="15">
    <location>
        <begin position="37"/>
        <end position="425"/>
    </location>
</feature>
<dbReference type="InterPro" id="IPR018028">
    <property type="entry name" value="Catalase"/>
</dbReference>
<dbReference type="Gene3D" id="3.40.50.880">
    <property type="match status" value="1"/>
</dbReference>
<dbReference type="InterPro" id="IPR011614">
    <property type="entry name" value="Catalase_core"/>
</dbReference>
<evidence type="ECO:0000256" key="3">
    <source>
        <dbReference type="ARBA" id="ARBA00010660"/>
    </source>
</evidence>
<comment type="function">
    <text evidence="2 11">Decomposes hydrogen peroxide into water and oxygen; serves to protect cells from the toxic effects of hydrogen peroxide.</text>
</comment>
<comment type="similarity">
    <text evidence="3">Belongs to the catalase family. HPII subfamily.</text>
</comment>
<dbReference type="SUPFAM" id="SSF56634">
    <property type="entry name" value="Heme-dependent catalase-like"/>
    <property type="match status" value="1"/>
</dbReference>
<dbReference type="Pfam" id="PF00199">
    <property type="entry name" value="Catalase"/>
    <property type="match status" value="1"/>
</dbReference>
<dbReference type="Gene3D" id="2.40.180.10">
    <property type="entry name" value="Catalase core domain"/>
    <property type="match status" value="1"/>
</dbReference>
<evidence type="ECO:0000256" key="6">
    <source>
        <dbReference type="ARBA" id="ARBA00022617"/>
    </source>
</evidence>
<evidence type="ECO:0000256" key="2">
    <source>
        <dbReference type="ARBA" id="ARBA00002974"/>
    </source>
</evidence>
<feature type="binding site" evidence="13">
    <location>
        <position position="121"/>
    </location>
    <ligand>
        <name>heme</name>
        <dbReference type="ChEBI" id="CHEBI:30413"/>
    </ligand>
</feature>
<comment type="cofactor">
    <cofactor evidence="1 11 12">
        <name>heme</name>
        <dbReference type="ChEBI" id="CHEBI:30413"/>
    </cofactor>
</comment>
<dbReference type="InterPro" id="IPR020835">
    <property type="entry name" value="Catalase_sf"/>
</dbReference>
<evidence type="ECO:0000256" key="8">
    <source>
        <dbReference type="ARBA" id="ARBA00023002"/>
    </source>
</evidence>
<evidence type="ECO:0000313" key="16">
    <source>
        <dbReference type="EMBL" id="NKE67006.1"/>
    </source>
</evidence>